<dbReference type="PANTHER" id="PTHR47969">
    <property type="entry name" value="CHROMOSOME-ASSOCIATED KINESIN KIF4A-RELATED"/>
    <property type="match status" value="1"/>
</dbReference>
<evidence type="ECO:0000313" key="7">
    <source>
        <dbReference type="WBParaSite" id="ASIM_0000588101-mRNA-1"/>
    </source>
</evidence>
<proteinExistence type="inferred from homology"/>
<dbReference type="AlphaFoldDB" id="A0A0M3JE39"/>
<feature type="domain" description="Kinesin motor" evidence="6">
    <location>
        <begin position="1"/>
        <end position="195"/>
    </location>
</feature>
<dbReference type="GO" id="GO:0008017">
    <property type="term" value="F:microtubule binding"/>
    <property type="evidence" value="ECO:0007669"/>
    <property type="project" value="InterPro"/>
</dbReference>
<dbReference type="GO" id="GO:0051231">
    <property type="term" value="P:spindle elongation"/>
    <property type="evidence" value="ECO:0007669"/>
    <property type="project" value="TreeGrafter"/>
</dbReference>
<dbReference type="GO" id="GO:0007018">
    <property type="term" value="P:microtubule-based movement"/>
    <property type="evidence" value="ECO:0007669"/>
    <property type="project" value="InterPro"/>
</dbReference>
<comment type="subcellular location">
    <subcellularLocation>
        <location evidence="1">Cytoplasm</location>
        <location evidence="1">Cytoskeleton</location>
    </subcellularLocation>
</comment>
<dbReference type="GO" id="GO:0005875">
    <property type="term" value="C:microtubule associated complex"/>
    <property type="evidence" value="ECO:0007669"/>
    <property type="project" value="TreeGrafter"/>
</dbReference>
<keyword evidence="4" id="KW-0206">Cytoskeleton</keyword>
<dbReference type="InterPro" id="IPR027640">
    <property type="entry name" value="Kinesin-like_fam"/>
</dbReference>
<dbReference type="Gene3D" id="3.40.850.10">
    <property type="entry name" value="Kinesin motor domain"/>
    <property type="match status" value="1"/>
</dbReference>
<protein>
    <submittedName>
        <fullName evidence="7">Kinesin-like protein</fullName>
    </submittedName>
</protein>
<dbReference type="PANTHER" id="PTHR47969:SF28">
    <property type="entry name" value="KINESIN-LIKE PROTEIN KIF21B"/>
    <property type="match status" value="1"/>
</dbReference>
<dbReference type="WBParaSite" id="ASIM_0000588101-mRNA-1">
    <property type="protein sequence ID" value="ASIM_0000588101-mRNA-1"/>
    <property type="gene ID" value="ASIM_0000588101"/>
</dbReference>
<dbReference type="SMART" id="SM00129">
    <property type="entry name" value="KISc"/>
    <property type="match status" value="1"/>
</dbReference>
<evidence type="ECO:0000256" key="2">
    <source>
        <dbReference type="ARBA" id="ARBA00022741"/>
    </source>
</evidence>
<dbReference type="InterPro" id="IPR019821">
    <property type="entry name" value="Kinesin_motor_CS"/>
</dbReference>
<dbReference type="PROSITE" id="PS00411">
    <property type="entry name" value="KINESIN_MOTOR_1"/>
    <property type="match status" value="1"/>
</dbReference>
<dbReference type="GO" id="GO:0007052">
    <property type="term" value="P:mitotic spindle organization"/>
    <property type="evidence" value="ECO:0007669"/>
    <property type="project" value="TreeGrafter"/>
</dbReference>
<reference evidence="7" key="1">
    <citation type="submission" date="2017-02" db="UniProtKB">
        <authorList>
            <consortium name="WormBaseParasite"/>
        </authorList>
    </citation>
    <scope>IDENTIFICATION</scope>
</reference>
<organism evidence="7">
    <name type="scientific">Anisakis simplex</name>
    <name type="common">Herring worm</name>
    <dbReference type="NCBI Taxonomy" id="6269"/>
    <lineage>
        <taxon>Eukaryota</taxon>
        <taxon>Metazoa</taxon>
        <taxon>Ecdysozoa</taxon>
        <taxon>Nematoda</taxon>
        <taxon>Chromadorea</taxon>
        <taxon>Rhabditida</taxon>
        <taxon>Spirurina</taxon>
        <taxon>Ascaridomorpha</taxon>
        <taxon>Ascaridoidea</taxon>
        <taxon>Anisakidae</taxon>
        <taxon>Anisakis</taxon>
        <taxon>Anisakis simplex complex</taxon>
    </lineage>
</organism>
<accession>A0A0M3JE39</accession>
<dbReference type="InterPro" id="IPR001752">
    <property type="entry name" value="Kinesin_motor_dom"/>
</dbReference>
<keyword evidence="2" id="KW-0547">Nucleotide-binding</keyword>
<keyword evidence="4" id="KW-0963">Cytoplasm</keyword>
<comment type="caution">
    <text evidence="5">Lacks conserved residue(s) required for the propagation of feature annotation.</text>
</comment>
<dbReference type="Pfam" id="PF00225">
    <property type="entry name" value="Kinesin"/>
    <property type="match status" value="2"/>
</dbReference>
<evidence type="ECO:0000259" key="6">
    <source>
        <dbReference type="PROSITE" id="PS50067"/>
    </source>
</evidence>
<dbReference type="GO" id="GO:0005524">
    <property type="term" value="F:ATP binding"/>
    <property type="evidence" value="ECO:0007669"/>
    <property type="project" value="UniProtKB-KW"/>
</dbReference>
<evidence type="ECO:0000256" key="5">
    <source>
        <dbReference type="PROSITE-ProRule" id="PRU00283"/>
    </source>
</evidence>
<dbReference type="InterPro" id="IPR027417">
    <property type="entry name" value="P-loop_NTPase"/>
</dbReference>
<evidence type="ECO:0000256" key="3">
    <source>
        <dbReference type="ARBA" id="ARBA00022840"/>
    </source>
</evidence>
<dbReference type="SUPFAM" id="SSF52540">
    <property type="entry name" value="P-loop containing nucleoside triphosphate hydrolases"/>
    <property type="match status" value="1"/>
</dbReference>
<evidence type="ECO:0000256" key="1">
    <source>
        <dbReference type="ARBA" id="ARBA00004245"/>
    </source>
</evidence>
<dbReference type="PROSITE" id="PS50067">
    <property type="entry name" value="KINESIN_MOTOR_2"/>
    <property type="match status" value="1"/>
</dbReference>
<comment type="similarity">
    <text evidence="5">Belongs to the TRAFAC class myosin-kinesin ATPase superfamily. Kinesin family.</text>
</comment>
<sequence length="195" mass="21409">LYNEDLVDLLADDRSASGGLKIHEDANGEIYLNGVTSRAVASPHETLTILKNGALNRTTASTNMNEQSSRSHAIFTLMIKQQRVVAMNNADLQPQVIFTADLSLFLFEAANPHLIRMCGLILENEMAMTESTNTCAASSQSEFEILTAKFHFVDLAGSERLKRTGATGDRAKEGISINCGLVRNIVLQYLFKNMN</sequence>
<dbReference type="InterPro" id="IPR036961">
    <property type="entry name" value="Kinesin_motor_dom_sf"/>
</dbReference>
<name>A0A0M3JE39_ANISI</name>
<dbReference type="GO" id="GO:0003777">
    <property type="term" value="F:microtubule motor activity"/>
    <property type="evidence" value="ECO:0007669"/>
    <property type="project" value="InterPro"/>
</dbReference>
<keyword evidence="3" id="KW-0067">ATP-binding</keyword>
<evidence type="ECO:0000256" key="4">
    <source>
        <dbReference type="ARBA" id="ARBA00023212"/>
    </source>
</evidence>